<organism evidence="12">
    <name type="scientific">Cacopsylla melanoneura</name>
    <dbReference type="NCBI Taxonomy" id="428564"/>
    <lineage>
        <taxon>Eukaryota</taxon>
        <taxon>Metazoa</taxon>
        <taxon>Ecdysozoa</taxon>
        <taxon>Arthropoda</taxon>
        <taxon>Hexapoda</taxon>
        <taxon>Insecta</taxon>
        <taxon>Pterygota</taxon>
        <taxon>Neoptera</taxon>
        <taxon>Paraneoptera</taxon>
        <taxon>Hemiptera</taxon>
        <taxon>Sternorrhyncha</taxon>
        <taxon>Psylloidea</taxon>
        <taxon>Psyllidae</taxon>
        <taxon>Psyllinae</taxon>
        <taxon>Cacopsylla</taxon>
    </lineage>
</organism>
<dbReference type="PANTHER" id="PTHR24252">
    <property type="entry name" value="ACROSIN-RELATED"/>
    <property type="match status" value="1"/>
</dbReference>
<dbReference type="CDD" id="cd00112">
    <property type="entry name" value="LDLa"/>
    <property type="match status" value="2"/>
</dbReference>
<evidence type="ECO:0000259" key="10">
    <source>
        <dbReference type="PROSITE" id="PS50038"/>
    </source>
</evidence>
<dbReference type="PRINTS" id="PR00722">
    <property type="entry name" value="CHYMOTRYPSIN"/>
</dbReference>
<feature type="domain" description="FZ" evidence="10">
    <location>
        <begin position="518"/>
        <end position="641"/>
    </location>
</feature>
<feature type="disulfide bond" evidence="7">
    <location>
        <begin position="662"/>
        <end position="680"/>
    </location>
</feature>
<dbReference type="Gene3D" id="1.10.2000.10">
    <property type="entry name" value="Frizzled cysteine-rich domain"/>
    <property type="match status" value="1"/>
</dbReference>
<sequence length="1099" mass="123762">MSVNQDGGGTGRGFSPRRFSSGNIFFPDDMNFTHRGFSWNKESEANRTYRASSFKEPPTYRHRSYLETLVNNLDCKPFQNESSSPTRRHSSVQFNTMSMGQKQPPAVPERRNPSSVPPQLPKPIIQTRKLPAIPTSSAGRVCSSSDNSNQVPLKTLSDISVRYSNSGRCASVDYSETNSSQLNHTPPRRKENIYVMNSSDGSRLRRYSEAYPMRRDSTTSSNYDYPELVKIPPPRPELPRKLSEGNPSIESNPVNGSCNAINMQNVTTNSMNNASNNSNMNTNTTIANRRVRAIKKPPPIQTTACKEYDYHTYEQIMHCNKSPDNIRQDSSISSDGYFSQTSSPSYTLRSMETPLLPHIKNKKKYNIAKISLEGKGEEIDTGISSLEACSGNVSPLIKSHSTPACLQAVVKMHNDTSSNMSLHHRIIRDIRKPSTHTIRGRPYKVQYVQIVVNAIALFAIAGGIVSYFRAYPTQVSIQYINRTVINRDHLSAIALPNENNNHIDDKSVMVVSKNDGNPSKGKCVLLEVKFCLDHKVPYNYTLFPNYLGDFSQSDAQTDLEAYEAIIDVRCYELASLFLCAAMVPPCSSQGYFLRPCRSLCQETKRRCGFFFDVFGLPLPSMENCNLYPDDMKYSDVKCVGHKQVKEEKIRATRKICLAGFQCDVNRCIPLDWQCDGHIDCQDKTDELNCEPCKTDEIHCGMNTCISDYHVCDGKVDCPWGQDERNCLQLSGMMGDVGKGVLELYRPEHKTFHTSCITKWDLINAPKAICERLGYTTVNHTELIREKPLTKIRHTGHQLDVSFNLPYNESMLQLKACNDDDDLPVLELTCTNIQCGTRRHLHNNNFKARKRIIGGSQSNPGDWPFLAALLGGPEFVFYCAGVLISDQWVLTAAHCVGNLTGLNIDEWTVQLGVTRRNAYAFLGTRFKVRNVFAHSQYNVGAQHDNDIALFQVKQKVKFNDHLLPVCLPPPNYELEPGTRCTVIGWGKREDTRVSEYETAVNEVQVPIITREICNKWLNNRELNVTLGMVCAGYPEGGKDACQGDSGGPLLCRHPHNFEQWFVGGIVSWGIKCAHPHLPGVYAYVPKYLNWIQDIMDKYSY</sequence>
<dbReference type="InterPro" id="IPR033116">
    <property type="entry name" value="TRYPSIN_SER"/>
</dbReference>
<keyword evidence="3 8" id="KW-0378">Hydrolase</keyword>
<dbReference type="SMART" id="SM00063">
    <property type="entry name" value="FRI"/>
    <property type="match status" value="1"/>
</dbReference>
<name>A0A8D8PQG7_9HEMI</name>
<keyword evidence="4 8" id="KW-0720">Serine protease</keyword>
<evidence type="ECO:0000256" key="8">
    <source>
        <dbReference type="RuleBase" id="RU363034"/>
    </source>
</evidence>
<evidence type="ECO:0000256" key="4">
    <source>
        <dbReference type="ARBA" id="ARBA00022825"/>
    </source>
</evidence>
<dbReference type="Pfam" id="PF00057">
    <property type="entry name" value="Ldl_recept_a"/>
    <property type="match status" value="2"/>
</dbReference>
<dbReference type="InterPro" id="IPR043504">
    <property type="entry name" value="Peptidase_S1_PA_chymotrypsin"/>
</dbReference>
<dbReference type="EMBL" id="HBUF01380695">
    <property type="protein sequence ID" value="CAG6730139.1"/>
    <property type="molecule type" value="Transcribed_RNA"/>
</dbReference>
<dbReference type="Pfam" id="PF00089">
    <property type="entry name" value="Trypsin"/>
    <property type="match status" value="1"/>
</dbReference>
<dbReference type="FunFam" id="2.40.10.10:FF:000003">
    <property type="entry name" value="Transmembrane serine protease 3"/>
    <property type="match status" value="1"/>
</dbReference>
<dbReference type="PROSITE" id="PS50038">
    <property type="entry name" value="FZ"/>
    <property type="match status" value="1"/>
</dbReference>
<dbReference type="CDD" id="cd07066">
    <property type="entry name" value="CRD_FZ"/>
    <property type="match status" value="1"/>
</dbReference>
<dbReference type="InterPro" id="IPR002172">
    <property type="entry name" value="LDrepeatLR_classA_rpt"/>
</dbReference>
<accession>A0A8D8PQG7</accession>
<feature type="disulfide bond" evidence="7">
    <location>
        <begin position="699"/>
        <end position="717"/>
    </location>
</feature>
<evidence type="ECO:0000256" key="9">
    <source>
        <dbReference type="SAM" id="MobiDB-lite"/>
    </source>
</evidence>
<dbReference type="InterPro" id="IPR001314">
    <property type="entry name" value="Peptidase_S1A"/>
</dbReference>
<dbReference type="EMBL" id="HBUF01017868">
    <property type="protein sequence ID" value="CAG6610299.1"/>
    <property type="molecule type" value="Transcribed_RNA"/>
</dbReference>
<dbReference type="AlphaFoldDB" id="A0A8D8PQG7"/>
<proteinExistence type="predicted"/>
<evidence type="ECO:0000256" key="3">
    <source>
        <dbReference type="ARBA" id="ARBA00022801"/>
    </source>
</evidence>
<feature type="region of interest" description="Disordered" evidence="9">
    <location>
        <begin position="215"/>
        <end position="239"/>
    </location>
</feature>
<keyword evidence="5 7" id="KW-1015">Disulfide bond</keyword>
<dbReference type="SUPFAM" id="SSF57424">
    <property type="entry name" value="LDL receptor-like module"/>
    <property type="match status" value="2"/>
</dbReference>
<dbReference type="PROSITE" id="PS00134">
    <property type="entry name" value="TRYPSIN_HIS"/>
    <property type="match status" value="1"/>
</dbReference>
<evidence type="ECO:0000256" key="5">
    <source>
        <dbReference type="ARBA" id="ARBA00023157"/>
    </source>
</evidence>
<reference evidence="12" key="1">
    <citation type="submission" date="2021-05" db="EMBL/GenBank/DDBJ databases">
        <authorList>
            <person name="Alioto T."/>
            <person name="Alioto T."/>
            <person name="Gomez Garrido J."/>
        </authorList>
    </citation>
    <scope>NUCLEOTIDE SEQUENCE</scope>
</reference>
<dbReference type="SMART" id="SM00192">
    <property type="entry name" value="LDLa"/>
    <property type="match status" value="2"/>
</dbReference>
<feature type="compositionally biased region" description="Gly residues" evidence="9">
    <location>
        <begin position="1"/>
        <end position="12"/>
    </location>
</feature>
<feature type="region of interest" description="Disordered" evidence="9">
    <location>
        <begin position="98"/>
        <end position="122"/>
    </location>
</feature>
<dbReference type="InterPro" id="IPR001254">
    <property type="entry name" value="Trypsin_dom"/>
</dbReference>
<dbReference type="InterPro" id="IPR009003">
    <property type="entry name" value="Peptidase_S1_PA"/>
</dbReference>
<keyword evidence="2 8" id="KW-0645">Protease</keyword>
<protein>
    <submittedName>
        <fullName evidence="12">Atrial natriuretic peptide-converting enzyme</fullName>
    </submittedName>
</protein>
<evidence type="ECO:0000256" key="1">
    <source>
        <dbReference type="ARBA" id="ARBA00004162"/>
    </source>
</evidence>
<feature type="region of interest" description="Disordered" evidence="9">
    <location>
        <begin position="1"/>
        <end position="20"/>
    </location>
</feature>
<dbReference type="SUPFAM" id="SSF50494">
    <property type="entry name" value="Trypsin-like serine proteases"/>
    <property type="match status" value="1"/>
</dbReference>
<feature type="disulfide bond" evidence="7">
    <location>
        <begin position="711"/>
        <end position="726"/>
    </location>
</feature>
<feature type="disulfide bond" evidence="7">
    <location>
        <begin position="692"/>
        <end position="704"/>
    </location>
</feature>
<evidence type="ECO:0000256" key="2">
    <source>
        <dbReference type="ARBA" id="ARBA00022670"/>
    </source>
</evidence>
<evidence type="ECO:0000256" key="7">
    <source>
        <dbReference type="PROSITE-ProRule" id="PRU00124"/>
    </source>
</evidence>
<feature type="disulfide bond" evidence="6">
    <location>
        <begin position="600"/>
        <end position="624"/>
    </location>
</feature>
<evidence type="ECO:0000259" key="11">
    <source>
        <dbReference type="PROSITE" id="PS50240"/>
    </source>
</evidence>
<dbReference type="Pfam" id="PF01392">
    <property type="entry name" value="Fz"/>
    <property type="match status" value="1"/>
</dbReference>
<dbReference type="InterPro" id="IPR036055">
    <property type="entry name" value="LDL_receptor-like_sf"/>
</dbReference>
<dbReference type="CDD" id="cd00190">
    <property type="entry name" value="Tryp_SPc"/>
    <property type="match status" value="1"/>
</dbReference>
<dbReference type="PROSITE" id="PS00135">
    <property type="entry name" value="TRYPSIN_SER"/>
    <property type="match status" value="1"/>
</dbReference>
<dbReference type="GO" id="GO:0004252">
    <property type="term" value="F:serine-type endopeptidase activity"/>
    <property type="evidence" value="ECO:0007669"/>
    <property type="project" value="InterPro"/>
</dbReference>
<dbReference type="PROSITE" id="PS50068">
    <property type="entry name" value="LDLRA_2"/>
    <property type="match status" value="2"/>
</dbReference>
<dbReference type="InterPro" id="IPR020067">
    <property type="entry name" value="Frizzled_dom"/>
</dbReference>
<evidence type="ECO:0000256" key="6">
    <source>
        <dbReference type="PROSITE-ProRule" id="PRU00090"/>
    </source>
</evidence>
<comment type="subcellular location">
    <subcellularLocation>
        <location evidence="1">Cell membrane</location>
        <topology evidence="1">Single-pass membrane protein</topology>
    </subcellularLocation>
</comment>
<dbReference type="InterPro" id="IPR036790">
    <property type="entry name" value="Frizzled_dom_sf"/>
</dbReference>
<comment type="caution">
    <text evidence="7">Lacks conserved residue(s) required for the propagation of feature annotation.</text>
</comment>
<dbReference type="PANTHER" id="PTHR24252:SF20">
    <property type="entry name" value="LOW QUALITY PROTEIN: TRANSMEMBRANE PROTEASE SERINE 6"/>
    <property type="match status" value="1"/>
</dbReference>
<feature type="disulfide bond" evidence="7">
    <location>
        <begin position="674"/>
        <end position="689"/>
    </location>
</feature>
<dbReference type="PROSITE" id="PS50240">
    <property type="entry name" value="TRYPSIN_DOM"/>
    <property type="match status" value="1"/>
</dbReference>
<dbReference type="Gene3D" id="2.40.10.10">
    <property type="entry name" value="Trypsin-like serine proteases"/>
    <property type="match status" value="1"/>
</dbReference>
<dbReference type="EMBL" id="HBUF01017867">
    <property type="protein sequence ID" value="CAG6610297.1"/>
    <property type="molecule type" value="Transcribed_RNA"/>
</dbReference>
<dbReference type="Gene3D" id="4.10.400.10">
    <property type="entry name" value="Low-density Lipoprotein Receptor"/>
    <property type="match status" value="2"/>
</dbReference>
<feature type="domain" description="Peptidase S1" evidence="11">
    <location>
        <begin position="851"/>
        <end position="1095"/>
    </location>
</feature>
<dbReference type="InterPro" id="IPR018114">
    <property type="entry name" value="TRYPSIN_HIS"/>
</dbReference>
<evidence type="ECO:0000313" key="12">
    <source>
        <dbReference type="EMBL" id="CAG6610299.1"/>
    </source>
</evidence>
<dbReference type="GO" id="GO:0006508">
    <property type="term" value="P:proteolysis"/>
    <property type="evidence" value="ECO:0007669"/>
    <property type="project" value="UniProtKB-KW"/>
</dbReference>
<dbReference type="SMART" id="SM00020">
    <property type="entry name" value="Tryp_SPc"/>
    <property type="match status" value="1"/>
</dbReference>
<dbReference type="SUPFAM" id="SSF63501">
    <property type="entry name" value="Frizzled cysteine-rich domain"/>
    <property type="match status" value="1"/>
</dbReference>
<dbReference type="GO" id="GO:0005886">
    <property type="term" value="C:plasma membrane"/>
    <property type="evidence" value="ECO:0007669"/>
    <property type="project" value="UniProtKB-SubCell"/>
</dbReference>